<accession>A0A9D1HSF6</accession>
<dbReference type="Pfam" id="PF00550">
    <property type="entry name" value="PP-binding"/>
    <property type="match status" value="1"/>
</dbReference>
<comment type="pathway">
    <text evidence="7 9">Lipid metabolism; fatty acid biosynthesis.</text>
</comment>
<dbReference type="NCBIfam" id="NF002148">
    <property type="entry name" value="PRK00982.1-2"/>
    <property type="match status" value="1"/>
</dbReference>
<comment type="subcellular location">
    <subcellularLocation>
        <location evidence="7">Cytoplasm</location>
    </subcellularLocation>
</comment>
<dbReference type="SUPFAM" id="SSF47336">
    <property type="entry name" value="ACP-like"/>
    <property type="match status" value="1"/>
</dbReference>
<dbReference type="HAMAP" id="MF_01217">
    <property type="entry name" value="Acyl_carrier"/>
    <property type="match status" value="1"/>
</dbReference>
<reference evidence="11" key="2">
    <citation type="journal article" date="2021" name="PeerJ">
        <title>Extensive microbial diversity within the chicken gut microbiome revealed by metagenomics and culture.</title>
        <authorList>
            <person name="Gilroy R."/>
            <person name="Ravi A."/>
            <person name="Getino M."/>
            <person name="Pursley I."/>
            <person name="Horton D.L."/>
            <person name="Alikhan N.F."/>
            <person name="Baker D."/>
            <person name="Gharbi K."/>
            <person name="Hall N."/>
            <person name="Watson M."/>
            <person name="Adriaenssens E.M."/>
            <person name="Foster-Nyarko E."/>
            <person name="Jarju S."/>
            <person name="Secka A."/>
            <person name="Antonio M."/>
            <person name="Oren A."/>
            <person name="Chaudhuri R.R."/>
            <person name="La Ragione R."/>
            <person name="Hildebrand F."/>
            <person name="Pallen M.J."/>
        </authorList>
    </citation>
    <scope>NUCLEOTIDE SEQUENCE</scope>
    <source>
        <strain evidence="11">1063</strain>
    </source>
</reference>
<feature type="modified residue" description="O-(pantetheine 4'-phosphoryl)serine" evidence="7">
    <location>
        <position position="38"/>
    </location>
</feature>
<keyword evidence="5 7" id="KW-0443">Lipid metabolism</keyword>
<evidence type="ECO:0000256" key="5">
    <source>
        <dbReference type="ARBA" id="ARBA00023098"/>
    </source>
</evidence>
<evidence type="ECO:0000256" key="1">
    <source>
        <dbReference type="ARBA" id="ARBA00022450"/>
    </source>
</evidence>
<comment type="function">
    <text evidence="7 9">Carrier of the growing fatty acid chain in fatty acid biosynthesis.</text>
</comment>
<reference evidence="11" key="1">
    <citation type="submission" date="2020-10" db="EMBL/GenBank/DDBJ databases">
        <authorList>
            <person name="Gilroy R."/>
        </authorList>
    </citation>
    <scope>NUCLEOTIDE SEQUENCE</scope>
    <source>
        <strain evidence="11">1063</strain>
    </source>
</reference>
<comment type="PTM">
    <text evidence="7">4'-phosphopantetheine is transferred from CoA to a specific serine of apo-ACP by AcpS. This modification is essential for activity because fatty acids are bound in thioester linkage to the sulfhydryl of the prosthetic group.</text>
</comment>
<comment type="similarity">
    <text evidence="7">Belongs to the acyl carrier protein (ACP) family.</text>
</comment>
<evidence type="ECO:0000256" key="8">
    <source>
        <dbReference type="NCBIfam" id="TIGR00517"/>
    </source>
</evidence>
<evidence type="ECO:0000256" key="9">
    <source>
        <dbReference type="RuleBase" id="RU003545"/>
    </source>
</evidence>
<evidence type="ECO:0000256" key="4">
    <source>
        <dbReference type="ARBA" id="ARBA00022832"/>
    </source>
</evidence>
<name>A0A9D1HSF6_9FIRM</name>
<evidence type="ECO:0000256" key="2">
    <source>
        <dbReference type="ARBA" id="ARBA00022516"/>
    </source>
</evidence>
<keyword evidence="1 7" id="KW-0596">Phosphopantetheine</keyword>
<dbReference type="GO" id="GO:0000036">
    <property type="term" value="F:acyl carrier activity"/>
    <property type="evidence" value="ECO:0007669"/>
    <property type="project" value="UniProtKB-UniRule"/>
</dbReference>
<evidence type="ECO:0000313" key="12">
    <source>
        <dbReference type="Proteomes" id="UP000824088"/>
    </source>
</evidence>
<evidence type="ECO:0000256" key="6">
    <source>
        <dbReference type="ARBA" id="ARBA00023160"/>
    </source>
</evidence>
<dbReference type="EMBL" id="DVMN01000111">
    <property type="protein sequence ID" value="HIU21796.1"/>
    <property type="molecule type" value="Genomic_DNA"/>
</dbReference>
<comment type="caution">
    <text evidence="11">The sequence shown here is derived from an EMBL/GenBank/DDBJ whole genome shotgun (WGS) entry which is preliminary data.</text>
</comment>
<keyword evidence="6 7" id="KW-0275">Fatty acid biosynthesis</keyword>
<dbReference type="Gene3D" id="1.10.1200.10">
    <property type="entry name" value="ACP-like"/>
    <property type="match status" value="1"/>
</dbReference>
<keyword evidence="3 7" id="KW-0597">Phosphoprotein</keyword>
<sequence>MNNDIFEKLKAIAVNQIGIDEDKVKPESDIIKDLGLDSLDIVDMLMYVEEEFGVSIDDGDVAEMKTVADVVKFIESQTA</sequence>
<evidence type="ECO:0000256" key="7">
    <source>
        <dbReference type="HAMAP-Rule" id="MF_01217"/>
    </source>
</evidence>
<keyword evidence="7" id="KW-0963">Cytoplasm</keyword>
<gene>
    <name evidence="7 11" type="primary">acpP</name>
    <name evidence="11" type="ORF">IAD51_06180</name>
</gene>
<dbReference type="NCBIfam" id="NF002150">
    <property type="entry name" value="PRK00982.1-4"/>
    <property type="match status" value="1"/>
</dbReference>
<keyword evidence="2 7" id="KW-0444">Lipid biosynthesis</keyword>
<dbReference type="GO" id="GO:0016020">
    <property type="term" value="C:membrane"/>
    <property type="evidence" value="ECO:0007669"/>
    <property type="project" value="GOC"/>
</dbReference>
<organism evidence="11 12">
    <name type="scientific">Candidatus Limadaptatus stercorigallinarum</name>
    <dbReference type="NCBI Taxonomy" id="2840845"/>
    <lineage>
        <taxon>Bacteria</taxon>
        <taxon>Bacillati</taxon>
        <taxon>Bacillota</taxon>
        <taxon>Clostridia</taxon>
        <taxon>Eubacteriales</taxon>
        <taxon>Candidatus Limadaptatus</taxon>
    </lineage>
</organism>
<dbReference type="PANTHER" id="PTHR20863">
    <property type="entry name" value="ACYL CARRIER PROTEIN"/>
    <property type="match status" value="1"/>
</dbReference>
<dbReference type="AlphaFoldDB" id="A0A9D1HSF6"/>
<dbReference type="NCBIfam" id="TIGR00517">
    <property type="entry name" value="acyl_carrier"/>
    <property type="match status" value="1"/>
</dbReference>
<dbReference type="GO" id="GO:0000035">
    <property type="term" value="F:acyl binding"/>
    <property type="evidence" value="ECO:0007669"/>
    <property type="project" value="TreeGrafter"/>
</dbReference>
<dbReference type="PROSITE" id="PS50075">
    <property type="entry name" value="CARRIER"/>
    <property type="match status" value="1"/>
</dbReference>
<feature type="domain" description="Carrier" evidence="10">
    <location>
        <begin position="3"/>
        <end position="78"/>
    </location>
</feature>
<comment type="PTM">
    <text evidence="9">4'-phosphopantetheine is transferred from CoA to a specific serine of apo-ACP by acpS.</text>
</comment>
<protein>
    <recommendedName>
        <fullName evidence="7 8">Acyl carrier protein</fullName>
        <shortName evidence="7">ACP</shortName>
    </recommendedName>
</protein>
<dbReference type="InterPro" id="IPR009081">
    <property type="entry name" value="PP-bd_ACP"/>
</dbReference>
<dbReference type="PANTHER" id="PTHR20863:SF76">
    <property type="entry name" value="CARRIER DOMAIN-CONTAINING PROTEIN"/>
    <property type="match status" value="1"/>
</dbReference>
<evidence type="ECO:0000313" key="11">
    <source>
        <dbReference type="EMBL" id="HIU21796.1"/>
    </source>
</evidence>
<evidence type="ECO:0000259" key="10">
    <source>
        <dbReference type="PROSITE" id="PS50075"/>
    </source>
</evidence>
<dbReference type="Proteomes" id="UP000824088">
    <property type="component" value="Unassembled WGS sequence"/>
</dbReference>
<keyword evidence="4 7" id="KW-0276">Fatty acid metabolism</keyword>
<proteinExistence type="inferred from homology"/>
<evidence type="ECO:0000256" key="3">
    <source>
        <dbReference type="ARBA" id="ARBA00022553"/>
    </source>
</evidence>
<dbReference type="InterPro" id="IPR036736">
    <property type="entry name" value="ACP-like_sf"/>
</dbReference>
<dbReference type="InterPro" id="IPR003231">
    <property type="entry name" value="ACP"/>
</dbReference>
<dbReference type="GO" id="GO:0009245">
    <property type="term" value="P:lipid A biosynthetic process"/>
    <property type="evidence" value="ECO:0007669"/>
    <property type="project" value="TreeGrafter"/>
</dbReference>
<dbReference type="GO" id="GO:0005829">
    <property type="term" value="C:cytosol"/>
    <property type="evidence" value="ECO:0007669"/>
    <property type="project" value="TreeGrafter"/>
</dbReference>